<proteinExistence type="inferred from homology"/>
<dbReference type="EMBL" id="JAKCXM010000066">
    <property type="protein sequence ID" value="KAJ0404244.1"/>
    <property type="molecule type" value="Genomic_DNA"/>
</dbReference>
<evidence type="ECO:0000256" key="10">
    <source>
        <dbReference type="RuleBase" id="RU000488"/>
    </source>
</evidence>
<keyword evidence="5" id="KW-0677">Repeat</keyword>
<dbReference type="InterPro" id="IPR023395">
    <property type="entry name" value="MCP_dom_sf"/>
</dbReference>
<dbReference type="GO" id="GO:0031966">
    <property type="term" value="C:mitochondrial membrane"/>
    <property type="evidence" value="ECO:0007669"/>
    <property type="project" value="UniProtKB-SubCell"/>
</dbReference>
<dbReference type="GO" id="GO:1902603">
    <property type="term" value="P:carnitine transmembrane transport"/>
    <property type="evidence" value="ECO:0007669"/>
    <property type="project" value="TreeGrafter"/>
</dbReference>
<evidence type="ECO:0000313" key="11">
    <source>
        <dbReference type="EMBL" id="KAJ0404244.1"/>
    </source>
</evidence>
<feature type="repeat" description="Solcar" evidence="9">
    <location>
        <begin position="230"/>
        <end position="317"/>
    </location>
</feature>
<dbReference type="Proteomes" id="UP001209570">
    <property type="component" value="Unassembled WGS sequence"/>
</dbReference>
<protein>
    <recommendedName>
        <fullName evidence="13">Mitochondrial Carrier (MC) Family</fullName>
    </recommendedName>
</protein>
<gene>
    <name evidence="11" type="ORF">P43SY_000644</name>
</gene>
<sequence>MATATACEPAVLAEHHEEPSLAAVTAKNFISGIVGGGCESVVGYPLETVKARMQTQHGVAAAGARSFSGPIDCLQQSIRDGGVTSLYRGASPQILRSAISASLLFGLMGQYRYFYSKYLFEDRPRWALVAAATSTGLTESFLYTPFEIIKVRMQTQYAHRRTRISNWHCVQEVYSQTGLRGLYRGMVPTAKREMLGNTAYFLAYETGKELLLDAFVRSAPNLTPEQTHWRTYQAIALAGGYAGFMYWLVVFPVDTIKSVIQADCLHTPKYKGVIDCAQKLYAEGGVPRFYRGISPSLLRAFPANALTFLGFETCLSFLDKHF</sequence>
<reference evidence="11" key="1">
    <citation type="submission" date="2021-12" db="EMBL/GenBank/DDBJ databases">
        <title>Prjna785345.</title>
        <authorList>
            <person name="Rujirawat T."/>
            <person name="Krajaejun T."/>
        </authorList>
    </citation>
    <scope>NUCLEOTIDE SEQUENCE</scope>
    <source>
        <strain evidence="11">Pi057C3</strain>
    </source>
</reference>
<dbReference type="InterPro" id="IPR050567">
    <property type="entry name" value="Mitochondrial_Carrier"/>
</dbReference>
<dbReference type="Gene3D" id="1.50.40.10">
    <property type="entry name" value="Mitochondrial carrier domain"/>
    <property type="match status" value="2"/>
</dbReference>
<evidence type="ECO:0000256" key="5">
    <source>
        <dbReference type="ARBA" id="ARBA00022737"/>
    </source>
</evidence>
<keyword evidence="8 9" id="KW-0472">Membrane</keyword>
<dbReference type="InterPro" id="IPR018108">
    <property type="entry name" value="MCP_transmembrane"/>
</dbReference>
<dbReference type="SUPFAM" id="SSF103506">
    <property type="entry name" value="Mitochondrial carrier"/>
    <property type="match status" value="1"/>
</dbReference>
<accession>A0AAD5LKP6</accession>
<evidence type="ECO:0000256" key="2">
    <source>
        <dbReference type="ARBA" id="ARBA00006375"/>
    </source>
</evidence>
<evidence type="ECO:0000256" key="6">
    <source>
        <dbReference type="ARBA" id="ARBA00022989"/>
    </source>
</evidence>
<organism evidence="11 12">
    <name type="scientific">Pythium insidiosum</name>
    <name type="common">Pythiosis disease agent</name>
    <dbReference type="NCBI Taxonomy" id="114742"/>
    <lineage>
        <taxon>Eukaryota</taxon>
        <taxon>Sar</taxon>
        <taxon>Stramenopiles</taxon>
        <taxon>Oomycota</taxon>
        <taxon>Peronosporomycetes</taxon>
        <taxon>Pythiales</taxon>
        <taxon>Pythiaceae</taxon>
        <taxon>Pythium</taxon>
    </lineage>
</organism>
<keyword evidence="12" id="KW-1185">Reference proteome</keyword>
<evidence type="ECO:0000313" key="12">
    <source>
        <dbReference type="Proteomes" id="UP001209570"/>
    </source>
</evidence>
<comment type="caution">
    <text evidence="11">The sequence shown here is derived from an EMBL/GenBank/DDBJ whole genome shotgun (WGS) entry which is preliminary data.</text>
</comment>
<comment type="subcellular location">
    <subcellularLocation>
        <location evidence="1">Mitochondrion membrane</location>
        <topology evidence="1">Multi-pass membrane protein</topology>
    </subcellularLocation>
</comment>
<evidence type="ECO:0008006" key="13">
    <source>
        <dbReference type="Google" id="ProtNLM"/>
    </source>
</evidence>
<evidence type="ECO:0000256" key="1">
    <source>
        <dbReference type="ARBA" id="ARBA00004225"/>
    </source>
</evidence>
<evidence type="ECO:0000256" key="7">
    <source>
        <dbReference type="ARBA" id="ARBA00023128"/>
    </source>
</evidence>
<feature type="repeat" description="Solcar" evidence="9">
    <location>
        <begin position="23"/>
        <end position="114"/>
    </location>
</feature>
<feature type="repeat" description="Solcar" evidence="9">
    <location>
        <begin position="122"/>
        <end position="210"/>
    </location>
</feature>
<dbReference type="PANTHER" id="PTHR45624">
    <property type="entry name" value="MITOCHONDRIAL BASIC AMINO ACIDS TRANSPORTER-RELATED"/>
    <property type="match status" value="1"/>
</dbReference>
<dbReference type="PANTHER" id="PTHR45624:SF4">
    <property type="entry name" value="CONGESTED-LIKE TRACHEA PROTEIN-RELATED"/>
    <property type="match status" value="1"/>
</dbReference>
<keyword evidence="6" id="KW-1133">Transmembrane helix</keyword>
<evidence type="ECO:0000256" key="8">
    <source>
        <dbReference type="ARBA" id="ARBA00023136"/>
    </source>
</evidence>
<dbReference type="GO" id="GO:0015227">
    <property type="term" value="F:O-acyl-L-carnitine transmembrane transporter activity"/>
    <property type="evidence" value="ECO:0007669"/>
    <property type="project" value="TreeGrafter"/>
</dbReference>
<dbReference type="Pfam" id="PF00153">
    <property type="entry name" value="Mito_carr"/>
    <property type="match status" value="3"/>
</dbReference>
<comment type="similarity">
    <text evidence="2 10">Belongs to the mitochondrial carrier (TC 2.A.29) family.</text>
</comment>
<keyword evidence="4 9" id="KW-0812">Transmembrane</keyword>
<dbReference type="GO" id="GO:0006839">
    <property type="term" value="P:mitochondrial transport"/>
    <property type="evidence" value="ECO:0007669"/>
    <property type="project" value="TreeGrafter"/>
</dbReference>
<evidence type="ECO:0000256" key="9">
    <source>
        <dbReference type="PROSITE-ProRule" id="PRU00282"/>
    </source>
</evidence>
<dbReference type="PROSITE" id="PS50920">
    <property type="entry name" value="SOLCAR"/>
    <property type="match status" value="3"/>
</dbReference>
<dbReference type="FunFam" id="1.50.40.10:FF:000398">
    <property type="entry name" value="Uncharacterized protein"/>
    <property type="match status" value="1"/>
</dbReference>
<keyword evidence="3 10" id="KW-0813">Transport</keyword>
<keyword evidence="7" id="KW-0496">Mitochondrion</keyword>
<evidence type="ECO:0000256" key="3">
    <source>
        <dbReference type="ARBA" id="ARBA00022448"/>
    </source>
</evidence>
<name>A0AAD5LKP6_PYTIN</name>
<dbReference type="AlphaFoldDB" id="A0AAD5LKP6"/>
<evidence type="ECO:0000256" key="4">
    <source>
        <dbReference type="ARBA" id="ARBA00022692"/>
    </source>
</evidence>